<evidence type="ECO:0000313" key="6">
    <source>
        <dbReference type="Proteomes" id="UP000823561"/>
    </source>
</evidence>
<evidence type="ECO:0000256" key="3">
    <source>
        <dbReference type="SAM" id="MobiDB-lite"/>
    </source>
</evidence>
<gene>
    <name evidence="5" type="ORF">AALO_G00147820</name>
</gene>
<accession>A0AAV6GJY8</accession>
<dbReference type="Proteomes" id="UP000823561">
    <property type="component" value="Chromosome 11"/>
</dbReference>
<feature type="domain" description="Translin-associated factor X-interacting protein 1 N-terminal" evidence="4">
    <location>
        <begin position="106"/>
        <end position="217"/>
    </location>
</feature>
<keyword evidence="6" id="KW-1185">Reference proteome</keyword>
<dbReference type="InterPro" id="IPR032755">
    <property type="entry name" value="TSNAXIP1_N"/>
</dbReference>
<evidence type="ECO:0000256" key="1">
    <source>
        <dbReference type="ARBA" id="ARBA00023054"/>
    </source>
</evidence>
<dbReference type="AlphaFoldDB" id="A0AAV6GJY8"/>
<protein>
    <recommendedName>
        <fullName evidence="4">Translin-associated factor X-interacting protein 1 N-terminal domain-containing protein</fullName>
    </recommendedName>
</protein>
<dbReference type="PANTHER" id="PTHR16306">
    <property type="entry name" value="TRANSLIN-ASSOCIATED FACTOR X-INTERACTING PROTEIN 1"/>
    <property type="match status" value="1"/>
</dbReference>
<dbReference type="EMBL" id="JADWDJ010000011">
    <property type="protein sequence ID" value="KAG5273116.1"/>
    <property type="molecule type" value="Genomic_DNA"/>
</dbReference>
<sequence>MSIPVETRLPPLILSKRQRSPTMHSHDYGRDYVPIQQSNAHGYLTVLRKLRDGGANGFLSTWPAHVTSQTVHPRHRSFNTKDIKNHGCSDEFSGQVGKPRFLMQLEDYLKRELQTLDLQQPKVQERRLQTYREVFDCFIEDFKTYKPLLTAIKNEYEATLAYMRDQIRELEPLRTQLVLVSEQCERRILALREEERAEMKAMKENKKRLHRIIEDMREKQSALEAQVCRLQKDLAAQYLAYRDEYDARKLLIANISSMSYATEEEADDDMQAVAESEDPVKLKLALKVCREDLTKAQVELNRLRAEYGDVVPRRDWESLDRCHQENVQKLETLQTDFDQMKTEYNTLLEVHKQVLLERDSFQAELEVFQGSSTPRPDWECCADILGGSERWKEHFECQSSQQRLMVLLENLAEKASKEFFQGRGTGSDVPVFLHYEGQLKNVRLKKADVVRIIKEVMKEKDAADEELGMCSDLPEFLHKYLERQHGDHAGDWAYSLMETIHRHLKDELISLFNDILSGEVDESLYHGQIHLVTHLLKMLVQSDTAESGILSVSEFREALRKAFPLKNENDLGELVNTAQAELDNAEGSLVYQKLFIEDSDGKNRGFLSLLKKQATAERHHYINQLKTQLEGKREVDVAELRTGFKAIDPSIDSKALDNHVCFAFMAKIENLNQAQPIDTEIALQRLLAADVNRVGPPPSHLN</sequence>
<evidence type="ECO:0000256" key="2">
    <source>
        <dbReference type="SAM" id="Coils"/>
    </source>
</evidence>
<evidence type="ECO:0000313" key="5">
    <source>
        <dbReference type="EMBL" id="KAG5273116.1"/>
    </source>
</evidence>
<organism evidence="5 6">
    <name type="scientific">Alosa alosa</name>
    <name type="common">allis shad</name>
    <dbReference type="NCBI Taxonomy" id="278164"/>
    <lineage>
        <taxon>Eukaryota</taxon>
        <taxon>Metazoa</taxon>
        <taxon>Chordata</taxon>
        <taxon>Craniata</taxon>
        <taxon>Vertebrata</taxon>
        <taxon>Euteleostomi</taxon>
        <taxon>Actinopterygii</taxon>
        <taxon>Neopterygii</taxon>
        <taxon>Teleostei</taxon>
        <taxon>Clupei</taxon>
        <taxon>Clupeiformes</taxon>
        <taxon>Clupeoidei</taxon>
        <taxon>Clupeidae</taxon>
        <taxon>Alosa</taxon>
    </lineage>
</organism>
<dbReference type="Pfam" id="PF15739">
    <property type="entry name" value="TSNAXIP1_N"/>
    <property type="match status" value="1"/>
</dbReference>
<keyword evidence="1 2" id="KW-0175">Coiled coil</keyword>
<dbReference type="GO" id="GO:0005737">
    <property type="term" value="C:cytoplasm"/>
    <property type="evidence" value="ECO:0007669"/>
    <property type="project" value="TreeGrafter"/>
</dbReference>
<proteinExistence type="predicted"/>
<comment type="caution">
    <text evidence="5">The sequence shown here is derived from an EMBL/GenBank/DDBJ whole genome shotgun (WGS) entry which is preliminary data.</text>
</comment>
<evidence type="ECO:0000259" key="4">
    <source>
        <dbReference type="Pfam" id="PF15739"/>
    </source>
</evidence>
<name>A0AAV6GJY8_9TELE</name>
<reference evidence="5" key="1">
    <citation type="submission" date="2020-10" db="EMBL/GenBank/DDBJ databases">
        <title>Chromosome-scale genome assembly of the Allis shad, Alosa alosa.</title>
        <authorList>
            <person name="Margot Z."/>
            <person name="Christophe K."/>
            <person name="Cabau C."/>
            <person name="Louis A."/>
            <person name="Berthelot C."/>
            <person name="Parey E."/>
            <person name="Roest Crollius H."/>
            <person name="Montfort J."/>
            <person name="Robinson-Rechavi M."/>
            <person name="Bucao C."/>
            <person name="Bouchez O."/>
            <person name="Gislard M."/>
            <person name="Lluch J."/>
            <person name="Milhes M."/>
            <person name="Lampietro C."/>
            <person name="Lopez Roques C."/>
            <person name="Donnadieu C."/>
            <person name="Braasch I."/>
            <person name="Desvignes T."/>
            <person name="Postlethwait J."/>
            <person name="Bobe J."/>
            <person name="Guiguen Y."/>
        </authorList>
    </citation>
    <scope>NUCLEOTIDE SEQUENCE</scope>
    <source>
        <strain evidence="5">M-15738</strain>
        <tissue evidence="5">Blood</tissue>
    </source>
</reference>
<dbReference type="PANTHER" id="PTHR16306:SF0">
    <property type="entry name" value="TRANSLIN-ASSOCIATED FACTOR X-INTERACTING PROTEIN 1"/>
    <property type="match status" value="1"/>
</dbReference>
<feature type="coiled-coil region" evidence="2">
    <location>
        <begin position="192"/>
        <end position="226"/>
    </location>
</feature>
<feature type="region of interest" description="Disordered" evidence="3">
    <location>
        <begin position="1"/>
        <end position="30"/>
    </location>
</feature>